<keyword evidence="3" id="KW-1185">Reference proteome</keyword>
<dbReference type="STRING" id="180163.SAMN02745174_01897"/>
<dbReference type="Gene3D" id="2.40.50.1020">
    <property type="entry name" value="LytTr DNA-binding domain"/>
    <property type="match status" value="1"/>
</dbReference>
<evidence type="ECO:0000313" key="3">
    <source>
        <dbReference type="Proteomes" id="UP000191153"/>
    </source>
</evidence>
<name>A0A1T4PFA8_9FUSO</name>
<dbReference type="AlphaFoldDB" id="A0A1T4PFA8"/>
<gene>
    <name evidence="2" type="ORF">SAMN02745174_01897</name>
</gene>
<dbReference type="InterPro" id="IPR007492">
    <property type="entry name" value="LytTR_DNA-bd_dom"/>
</dbReference>
<organism evidence="2 3">
    <name type="scientific">Cetobacterium ceti</name>
    <dbReference type="NCBI Taxonomy" id="180163"/>
    <lineage>
        <taxon>Bacteria</taxon>
        <taxon>Fusobacteriati</taxon>
        <taxon>Fusobacteriota</taxon>
        <taxon>Fusobacteriia</taxon>
        <taxon>Fusobacteriales</taxon>
        <taxon>Fusobacteriaceae</taxon>
        <taxon>Cetobacterium</taxon>
    </lineage>
</organism>
<evidence type="ECO:0000313" key="2">
    <source>
        <dbReference type="EMBL" id="SJZ90245.1"/>
    </source>
</evidence>
<feature type="domain" description="HTH LytTR-type" evidence="1">
    <location>
        <begin position="108"/>
        <end position="213"/>
    </location>
</feature>
<protein>
    <submittedName>
        <fullName evidence="2">Transcriptional regulator, LytTR family</fullName>
    </submittedName>
</protein>
<dbReference type="Proteomes" id="UP000191153">
    <property type="component" value="Unassembled WGS sequence"/>
</dbReference>
<dbReference type="EMBL" id="FUWX01000014">
    <property type="protein sequence ID" value="SJZ90245.1"/>
    <property type="molecule type" value="Genomic_DNA"/>
</dbReference>
<dbReference type="GO" id="GO:0003677">
    <property type="term" value="F:DNA binding"/>
    <property type="evidence" value="ECO:0007669"/>
    <property type="project" value="InterPro"/>
</dbReference>
<evidence type="ECO:0000259" key="1">
    <source>
        <dbReference type="PROSITE" id="PS50930"/>
    </source>
</evidence>
<reference evidence="2 3" key="1">
    <citation type="submission" date="2017-02" db="EMBL/GenBank/DDBJ databases">
        <authorList>
            <person name="Peterson S.W."/>
        </authorList>
    </citation>
    <scope>NUCLEOTIDE SEQUENCE [LARGE SCALE GENOMIC DNA]</scope>
    <source>
        <strain evidence="2 3">ATCC 700028</strain>
    </source>
</reference>
<accession>A0A1T4PFA8</accession>
<dbReference type="RefSeq" id="WP_078694362.1">
    <property type="nucleotide sequence ID" value="NZ_FUWX01000014.1"/>
</dbReference>
<proteinExistence type="predicted"/>
<dbReference type="OrthoDB" id="90017at2"/>
<sequence>MIKIRVDIEEKLKILLEETLEYKFIEKEELEEEIFLIDISRENLLEKIKDSAKKNIPVIVLLGKENIREMRKLLKLEYIEDCVLRQDIFELEEAIEKILQNKKNYKEFYLNDTYQRGIVEISEVIYITYCRVSRKTEIHLFTDKIFTVKSSFSEVEEKIIKIKDFYKLDRGTIINISLIRSLDYKEERIIFKDETYIYTSKAKLKELEEKRLLSFGKIIL</sequence>
<dbReference type="Pfam" id="PF04397">
    <property type="entry name" value="LytTR"/>
    <property type="match status" value="1"/>
</dbReference>
<dbReference type="SMART" id="SM00850">
    <property type="entry name" value="LytTR"/>
    <property type="match status" value="1"/>
</dbReference>
<dbReference type="PROSITE" id="PS50930">
    <property type="entry name" value="HTH_LYTTR"/>
    <property type="match status" value="1"/>
</dbReference>